<name>Q2Z126_9CAUD</name>
<dbReference type="Proteomes" id="UP000001239">
    <property type="component" value="Segment"/>
</dbReference>
<accession>Q2Z126</accession>
<keyword evidence="2" id="KW-1185">Reference proteome</keyword>
<dbReference type="GeneID" id="5176734"/>
<reference evidence="1 2" key="3">
    <citation type="journal article" date="2004" name="Bioinformatics">
        <title>PHIRE, a deterministic approach to reveal regulatory elements in bacteriophage genomes.</title>
        <authorList>
            <person name="Lavigne R."/>
            <person name="Sun W.D."/>
            <person name="Volckaert G."/>
        </authorList>
    </citation>
    <scope>NUCLEOTIDE SEQUENCE [LARGE SCALE GENOMIC DNA]</scope>
</reference>
<dbReference type="RefSeq" id="YP_418088.1">
    <property type="nucleotide sequence ID" value="NC_007623.1"/>
</dbReference>
<evidence type="ECO:0000313" key="1">
    <source>
        <dbReference type="EMBL" id="CAG27149.1"/>
    </source>
</evidence>
<organism evidence="1 2">
    <name type="scientific">Pseudomonas phage EL</name>
    <dbReference type="NCBI Taxonomy" id="273133"/>
    <lineage>
        <taxon>Viruses</taxon>
        <taxon>Duplodnaviria</taxon>
        <taxon>Heunggongvirae</taxon>
        <taxon>Uroviricota</taxon>
        <taxon>Caudoviricetes</taxon>
        <taxon>Chimalliviridae</taxon>
        <taxon>Elvirus</taxon>
        <taxon>Elvirus EL</taxon>
    </lineage>
</organism>
<sequence>MNREVCELGIKALHELELIRKTSEDDLALLKEGIGPEAAYAIIDRYWSGEQAEKMKVRVTAQFPKDNGGIILSTSLGEQAGYILALGATKAFFAVAFPRIGARLEQVFSSINQADLNDPVALEKYNELRKEPARFFEYFANGFFEGKEKVADGEITCWTQLRDHARCVDDGDYLFLDDYDFELKQVKENFYQYYLSPSSIKEQSLAGIDYYTQQLGVRVRLAKLFSCFLDELIEGNLPSKDTE</sequence>
<protein>
    <submittedName>
        <fullName evidence="1">Uncharacterized protein</fullName>
    </submittedName>
</protein>
<reference evidence="1 2" key="2">
    <citation type="journal article" date="2003" name="Res. Microbiol.">
        <title>Myoviridae bacteriophages of Pseudomonas aeruginosa: a long and complex evolutionary pathway.</title>
        <authorList>
            <person name="Krylov V.N."/>
            <person name="Pleteneva E.A."/>
            <person name="Bourkalsteva M.V."/>
            <person name="Shaburova O.V."/>
            <person name="Volckaert G."/>
            <person name="Sykilinda N.N."/>
            <person name="Kurochkina L.P."/>
            <person name="Mesyanzhinov V.V."/>
        </authorList>
    </citation>
    <scope>NUCLEOTIDE SEQUENCE [LARGE SCALE GENOMIC DNA]</scope>
</reference>
<proteinExistence type="predicted"/>
<reference evidence="1 2" key="4">
    <citation type="journal article" date="2005" name="J. Mol. Biol.">
        <title>Genome comparison of Pseudomonas aeruginosa large phages.</title>
        <authorList>
            <person name="Hertveldt K."/>
            <person name="Lavigne R."/>
            <person name="Pleteneva E."/>
            <person name="Sernova N."/>
            <person name="Kurochkina L."/>
            <person name="Korchevskii R."/>
            <person name="Robben J."/>
            <person name="Mesyanzhinov V."/>
            <person name="Krylov V.N."/>
            <person name="Volckaert G."/>
        </authorList>
    </citation>
    <scope>NUCLEOTIDE SEQUENCE</scope>
</reference>
<reference evidence="1 2" key="1">
    <citation type="journal article" date="2002" name="Genetika">
        <title>Phenogenetic characterization of a group of giant Phi KZ-like bacteriophages of Pseudomonas aeruginosa].</title>
        <authorList>
            <person name="Burkal'tseva M.V."/>
            <person name="Krylov V.N."/>
            <person name="Pleteneva E.A."/>
            <person name="Shaburova O.V."/>
            <person name="Krylov S.V."/>
            <person name="Volckaert G."/>
            <person name="Sykilinda N.N."/>
            <person name="Kurochkina L.P."/>
            <person name="Mesyanzhinov V.V."/>
        </authorList>
    </citation>
    <scope>NUCLEOTIDE SEQUENCE [LARGE SCALE GENOMIC DNA]</scope>
</reference>
<dbReference type="EMBL" id="AJ697969">
    <property type="protein sequence ID" value="CAG27149.1"/>
    <property type="molecule type" value="Genomic_DNA"/>
</dbReference>
<dbReference type="KEGG" id="vg:5176734"/>
<evidence type="ECO:0000313" key="2">
    <source>
        <dbReference type="Proteomes" id="UP000001239"/>
    </source>
</evidence>